<gene>
    <name evidence="2" type="ORF">D0C36_15800</name>
</gene>
<comment type="caution">
    <text evidence="2">The sequence shown here is derived from an EMBL/GenBank/DDBJ whole genome shotgun (WGS) entry which is preliminary data.</text>
</comment>
<evidence type="ECO:0000313" key="3">
    <source>
        <dbReference type="Proteomes" id="UP000264217"/>
    </source>
</evidence>
<evidence type="ECO:0000259" key="1">
    <source>
        <dbReference type="Pfam" id="PF07791"/>
    </source>
</evidence>
<dbReference type="InterPro" id="IPR012433">
    <property type="entry name" value="Imm11"/>
</dbReference>
<proteinExistence type="predicted"/>
<evidence type="ECO:0000313" key="2">
    <source>
        <dbReference type="EMBL" id="RFZ92854.1"/>
    </source>
</evidence>
<feature type="domain" description="Immunity MXAN-0049 protein" evidence="1">
    <location>
        <begin position="40"/>
        <end position="187"/>
    </location>
</feature>
<accession>A0A372NUZ7</accession>
<dbReference type="Pfam" id="PF07791">
    <property type="entry name" value="Imm11"/>
    <property type="match status" value="1"/>
</dbReference>
<dbReference type="Proteomes" id="UP000264217">
    <property type="component" value="Unassembled WGS sequence"/>
</dbReference>
<reference evidence="2 3" key="1">
    <citation type="submission" date="2018-08" db="EMBL/GenBank/DDBJ databases">
        <title>Mucilaginibacter sp. MYSH2.</title>
        <authorList>
            <person name="Seo T."/>
        </authorList>
    </citation>
    <scope>NUCLEOTIDE SEQUENCE [LARGE SCALE GENOMIC DNA]</scope>
    <source>
        <strain evidence="2 3">MYSH2</strain>
    </source>
</reference>
<keyword evidence="3" id="KW-1185">Reference proteome</keyword>
<dbReference type="OrthoDB" id="6932018at2"/>
<dbReference type="RefSeq" id="WP_117392563.1">
    <property type="nucleotide sequence ID" value="NZ_QWDC01000002.1"/>
</dbReference>
<dbReference type="AlphaFoldDB" id="A0A372NUZ7"/>
<name>A0A372NUZ7_9SPHI</name>
<protein>
    <recommendedName>
        <fullName evidence="1">Immunity MXAN-0049 protein domain-containing protein</fullName>
    </recommendedName>
</protein>
<organism evidence="2 3">
    <name type="scientific">Mucilaginibacter conchicola</name>
    <dbReference type="NCBI Taxonomy" id="2303333"/>
    <lineage>
        <taxon>Bacteria</taxon>
        <taxon>Pseudomonadati</taxon>
        <taxon>Bacteroidota</taxon>
        <taxon>Sphingobacteriia</taxon>
        <taxon>Sphingobacteriales</taxon>
        <taxon>Sphingobacteriaceae</taxon>
        <taxon>Mucilaginibacter</taxon>
    </lineage>
</organism>
<sequence length="191" mass="22521">MEYYELVDELYVPKKRWFLGSINFDDKWDFWKYVQPGTVNIPDKELFVTVRSKGISLDFTMADFELLVINERVKALLSDKEAQFIPVRFDEQAKVNNDHYLMVVNKDIDCVDESKSIFTKWAEDDPVRPDKAGKYKSFERLILNNDKIPFDANIFRLKKFDRLVIVSEKIKLAFETNNITGVKYKKLTNIS</sequence>
<dbReference type="EMBL" id="QWDC01000002">
    <property type="protein sequence ID" value="RFZ92854.1"/>
    <property type="molecule type" value="Genomic_DNA"/>
</dbReference>